<sequence length="367" mass="40408">MTKPFNMLALSCALIFSTAVARADVQLDVETIASGLGIPWGLEVLPDNSLLITQRGGEIVRLDLNSGNQYPVEGGPEVRARGQGGLLDVTLSPDHAETGWIYFTYSKPVDGQGATTLARAKLDSNTLTDWQDLVVTQSRTGSDQHYGSRISFDNDGHVFFSIGDRGERYEAQDTSNHIGTILRVRLDGSVPEDNPFVGRDDALPEIWSYGHRNPQGVFFNQETGLLWSIEHGPRGGDEINLIEPGLNYGWPVITYGKEYYAPIAIGEGTEKEGMEQPVKEFTPSTAPGALIQYQGTAFSEWQGDLLSAAMALQHLNRVVLNDNNEAVEEHRYLNDLGKRMRSLVESPEGWLYIGTDSGEILRVRPAQ</sequence>
<evidence type="ECO:0000313" key="4">
    <source>
        <dbReference type="Proteomes" id="UP000012019"/>
    </source>
</evidence>
<accession>M7NXV9</accession>
<dbReference type="Pfam" id="PF07995">
    <property type="entry name" value="GSDH"/>
    <property type="match status" value="1"/>
</dbReference>
<dbReference type="AlphaFoldDB" id="M7NXV9"/>
<organism evidence="3 4">
    <name type="scientific">Methylophaga lonarensis MPL</name>
    <dbReference type="NCBI Taxonomy" id="1286106"/>
    <lineage>
        <taxon>Bacteria</taxon>
        <taxon>Pseudomonadati</taxon>
        <taxon>Pseudomonadota</taxon>
        <taxon>Gammaproteobacteria</taxon>
        <taxon>Thiotrichales</taxon>
        <taxon>Piscirickettsiaceae</taxon>
        <taxon>Methylophaga</taxon>
    </lineage>
</organism>
<dbReference type="PANTHER" id="PTHR19328:SF75">
    <property type="entry name" value="ALDOSE SUGAR DEHYDROGENASE YLII"/>
    <property type="match status" value="1"/>
</dbReference>
<dbReference type="Gene3D" id="2.120.10.30">
    <property type="entry name" value="TolB, C-terminal domain"/>
    <property type="match status" value="1"/>
</dbReference>
<comment type="caution">
    <text evidence="3">The sequence shown here is derived from an EMBL/GenBank/DDBJ whole genome shotgun (WGS) entry which is preliminary data.</text>
</comment>
<evidence type="ECO:0000256" key="1">
    <source>
        <dbReference type="SAM" id="SignalP"/>
    </source>
</evidence>
<dbReference type="InterPro" id="IPR011042">
    <property type="entry name" value="6-blade_b-propeller_TolB-like"/>
</dbReference>
<dbReference type="Proteomes" id="UP000012019">
    <property type="component" value="Unassembled WGS sequence"/>
</dbReference>
<dbReference type="SUPFAM" id="SSF50952">
    <property type="entry name" value="Soluble quinoprotein glucose dehydrogenase"/>
    <property type="match status" value="1"/>
</dbReference>
<keyword evidence="4" id="KW-1185">Reference proteome</keyword>
<dbReference type="InterPro" id="IPR012938">
    <property type="entry name" value="Glc/Sorbosone_DH"/>
</dbReference>
<dbReference type="OrthoDB" id="9770043at2"/>
<dbReference type="STRING" id="1286106.MPL1_12066"/>
<dbReference type="InterPro" id="IPR011041">
    <property type="entry name" value="Quinoprot_gluc/sorb_DH_b-prop"/>
</dbReference>
<dbReference type="EMBL" id="APHR01000072">
    <property type="protein sequence ID" value="EMR12092.1"/>
    <property type="molecule type" value="Genomic_DNA"/>
</dbReference>
<feature type="signal peptide" evidence="1">
    <location>
        <begin position="1"/>
        <end position="23"/>
    </location>
</feature>
<evidence type="ECO:0000259" key="2">
    <source>
        <dbReference type="Pfam" id="PF07995"/>
    </source>
</evidence>
<dbReference type="PATRIC" id="fig|1286106.3.peg.2415"/>
<feature type="domain" description="Glucose/Sorbosone dehydrogenase" evidence="2">
    <location>
        <begin position="38"/>
        <end position="362"/>
    </location>
</feature>
<dbReference type="RefSeq" id="WP_009727366.1">
    <property type="nucleotide sequence ID" value="NZ_APHR01000072.1"/>
</dbReference>
<reference evidence="3 4" key="1">
    <citation type="journal article" date="2013" name="Genome Announc.">
        <title>Draft Genome Sequence of Methylophaga lonarensis MPLT, a Haloalkaliphilic (Non-Methane-Utilizing) Methylotroph.</title>
        <authorList>
            <person name="Shetty S.A."/>
            <person name="Marathe N.P."/>
            <person name="Munot H."/>
            <person name="Antony C.P."/>
            <person name="Dhotre D.P."/>
            <person name="Murrell J.C."/>
            <person name="Shouche Y.S."/>
        </authorList>
    </citation>
    <scope>NUCLEOTIDE SEQUENCE [LARGE SCALE GENOMIC DNA]</scope>
    <source>
        <strain evidence="3 4">MPL</strain>
    </source>
</reference>
<dbReference type="eggNOG" id="COG2133">
    <property type="taxonomic scope" value="Bacteria"/>
</dbReference>
<gene>
    <name evidence="3" type="ORF">MPL1_12066</name>
</gene>
<protein>
    <submittedName>
        <fullName evidence="3">PQQ-dependent oxidoreductase, gdhB family protein</fullName>
    </submittedName>
</protein>
<name>M7NXV9_9GAMM</name>
<evidence type="ECO:0000313" key="3">
    <source>
        <dbReference type="EMBL" id="EMR12092.1"/>
    </source>
</evidence>
<feature type="chain" id="PRO_5004082761" evidence="1">
    <location>
        <begin position="24"/>
        <end position="367"/>
    </location>
</feature>
<proteinExistence type="predicted"/>
<dbReference type="PANTHER" id="PTHR19328">
    <property type="entry name" value="HEDGEHOG-INTERACTING PROTEIN"/>
    <property type="match status" value="1"/>
</dbReference>
<keyword evidence="1" id="KW-0732">Signal</keyword>